<evidence type="ECO:0000256" key="1">
    <source>
        <dbReference type="ARBA" id="ARBA00004123"/>
    </source>
</evidence>
<reference evidence="11" key="1">
    <citation type="submission" date="2023-08" db="EMBL/GenBank/DDBJ databases">
        <title>A de novo genome assembly of Solanum verrucosum Schlechtendal, a Mexican diploid species geographically isolated from the other diploid A-genome species in potato relatives.</title>
        <authorList>
            <person name="Hosaka K."/>
        </authorList>
    </citation>
    <scope>NUCLEOTIDE SEQUENCE</scope>
    <source>
        <tissue evidence="11">Young leaves</tissue>
    </source>
</reference>
<keyword evidence="2" id="KW-0479">Metal-binding</keyword>
<dbReference type="GO" id="GO:0005634">
    <property type="term" value="C:nucleus"/>
    <property type="evidence" value="ECO:0007669"/>
    <property type="project" value="UniProtKB-SubCell"/>
</dbReference>
<evidence type="ECO:0000256" key="7">
    <source>
        <dbReference type="ARBA" id="ARBA00023242"/>
    </source>
</evidence>
<feature type="region of interest" description="Disordered" evidence="9">
    <location>
        <begin position="183"/>
        <end position="204"/>
    </location>
</feature>
<dbReference type="AlphaFoldDB" id="A0AAF0R4J7"/>
<organism evidence="11 12">
    <name type="scientific">Solanum verrucosum</name>
    <dbReference type="NCBI Taxonomy" id="315347"/>
    <lineage>
        <taxon>Eukaryota</taxon>
        <taxon>Viridiplantae</taxon>
        <taxon>Streptophyta</taxon>
        <taxon>Embryophyta</taxon>
        <taxon>Tracheophyta</taxon>
        <taxon>Spermatophyta</taxon>
        <taxon>Magnoliopsida</taxon>
        <taxon>eudicotyledons</taxon>
        <taxon>Gunneridae</taxon>
        <taxon>Pentapetalae</taxon>
        <taxon>asterids</taxon>
        <taxon>lamiids</taxon>
        <taxon>Solanales</taxon>
        <taxon>Solanaceae</taxon>
        <taxon>Solanoideae</taxon>
        <taxon>Solaneae</taxon>
        <taxon>Solanum</taxon>
    </lineage>
</organism>
<dbReference type="InterPro" id="IPR052426">
    <property type="entry name" value="Plant_dev_regulator"/>
</dbReference>
<keyword evidence="3 8" id="KW-0863">Zinc-finger</keyword>
<dbReference type="Proteomes" id="UP001234989">
    <property type="component" value="Chromosome 6"/>
</dbReference>
<dbReference type="SUPFAM" id="SSF57667">
    <property type="entry name" value="beta-beta-alpha zinc fingers"/>
    <property type="match status" value="1"/>
</dbReference>
<dbReference type="Pfam" id="PF13912">
    <property type="entry name" value="zf-C2H2_6"/>
    <property type="match status" value="1"/>
</dbReference>
<evidence type="ECO:0000256" key="9">
    <source>
        <dbReference type="SAM" id="MobiDB-lite"/>
    </source>
</evidence>
<dbReference type="InterPro" id="IPR036236">
    <property type="entry name" value="Znf_C2H2_sf"/>
</dbReference>
<name>A0AAF0R4J7_SOLVR</name>
<evidence type="ECO:0000313" key="11">
    <source>
        <dbReference type="EMBL" id="WMV36194.1"/>
    </source>
</evidence>
<accession>A0AAF0R4J7</accession>
<feature type="compositionally biased region" description="Polar residues" evidence="9">
    <location>
        <begin position="1"/>
        <end position="16"/>
    </location>
</feature>
<evidence type="ECO:0000259" key="10">
    <source>
        <dbReference type="PROSITE" id="PS50157"/>
    </source>
</evidence>
<evidence type="ECO:0000256" key="4">
    <source>
        <dbReference type="ARBA" id="ARBA00022833"/>
    </source>
</evidence>
<feature type="region of interest" description="Disordered" evidence="9">
    <location>
        <begin position="1"/>
        <end position="27"/>
    </location>
</feature>
<dbReference type="GO" id="GO:0008270">
    <property type="term" value="F:zinc ion binding"/>
    <property type="evidence" value="ECO:0007669"/>
    <property type="project" value="UniProtKB-KW"/>
</dbReference>
<evidence type="ECO:0000256" key="5">
    <source>
        <dbReference type="ARBA" id="ARBA00023015"/>
    </source>
</evidence>
<evidence type="ECO:0000313" key="12">
    <source>
        <dbReference type="Proteomes" id="UP001234989"/>
    </source>
</evidence>
<feature type="domain" description="C2H2-type" evidence="10">
    <location>
        <begin position="43"/>
        <end position="70"/>
    </location>
</feature>
<proteinExistence type="predicted"/>
<keyword evidence="5" id="KW-0805">Transcription regulation</keyword>
<keyword evidence="7" id="KW-0539">Nucleus</keyword>
<evidence type="ECO:0000256" key="2">
    <source>
        <dbReference type="ARBA" id="ARBA00022723"/>
    </source>
</evidence>
<comment type="subcellular location">
    <subcellularLocation>
        <location evidence="1">Nucleus</location>
    </subcellularLocation>
</comment>
<protein>
    <recommendedName>
        <fullName evidence="10">C2H2-type domain-containing protein</fullName>
    </recommendedName>
</protein>
<dbReference type="PROSITE" id="PS00028">
    <property type="entry name" value="ZINC_FINGER_C2H2_1"/>
    <property type="match status" value="1"/>
</dbReference>
<dbReference type="PANTHER" id="PTHR45801">
    <property type="entry name" value="OS07G0101800 PROTEIN"/>
    <property type="match status" value="1"/>
</dbReference>
<dbReference type="PANTHER" id="PTHR45801:SF117">
    <property type="entry name" value="OS07G0417400 PROTEIN"/>
    <property type="match status" value="1"/>
</dbReference>
<dbReference type="InterPro" id="IPR013087">
    <property type="entry name" value="Znf_C2H2_type"/>
</dbReference>
<dbReference type="PROSITE" id="PS50157">
    <property type="entry name" value="ZINC_FINGER_C2H2_2"/>
    <property type="match status" value="1"/>
</dbReference>
<evidence type="ECO:0000256" key="8">
    <source>
        <dbReference type="PROSITE-ProRule" id="PRU00042"/>
    </source>
</evidence>
<keyword evidence="12" id="KW-1185">Reference proteome</keyword>
<evidence type="ECO:0000256" key="6">
    <source>
        <dbReference type="ARBA" id="ARBA00023163"/>
    </source>
</evidence>
<keyword evidence="6" id="KW-0804">Transcription</keyword>
<dbReference type="Gene3D" id="3.30.160.60">
    <property type="entry name" value="Classic Zinc Finger"/>
    <property type="match status" value="1"/>
</dbReference>
<feature type="compositionally biased region" description="Acidic residues" evidence="9">
    <location>
        <begin position="17"/>
        <end position="27"/>
    </location>
</feature>
<sequence length="204" mass="23144">MESSNQHDYLLNSSIDQEVDQQELEQEQEQEQEYYMGGVGKSYECVYCKGGFNTAQALGGHMNIHRKDKLSSSRNKPNTTTHNLLTSTTTKKHEIHNNLSSGANLRCYNVAELQSNYVTYSAASTSTSTNGHEIFLNQNRSINSSHDDHHNIQCLNLFGDDWGFQYFGTAATHDDHVIETMDQKKSQENDLDLELRLGHDPLKQ</sequence>
<gene>
    <name evidence="11" type="ORF">MTR67_029579</name>
</gene>
<keyword evidence="4" id="KW-0862">Zinc</keyword>
<dbReference type="EMBL" id="CP133617">
    <property type="protein sequence ID" value="WMV36194.1"/>
    <property type="molecule type" value="Genomic_DNA"/>
</dbReference>
<evidence type="ECO:0000256" key="3">
    <source>
        <dbReference type="ARBA" id="ARBA00022771"/>
    </source>
</evidence>